<organism evidence="2 3">
    <name type="scientific">Paenibacillus allorhizosphaerae</name>
    <dbReference type="NCBI Taxonomy" id="2849866"/>
    <lineage>
        <taxon>Bacteria</taxon>
        <taxon>Bacillati</taxon>
        <taxon>Bacillota</taxon>
        <taxon>Bacilli</taxon>
        <taxon>Bacillales</taxon>
        <taxon>Paenibacillaceae</taxon>
        <taxon>Paenibacillus</taxon>
    </lineage>
</organism>
<dbReference type="PANTHER" id="PTHR43143:SF5">
    <property type="entry name" value="SECRETED PROTEIN"/>
    <property type="match status" value="1"/>
</dbReference>
<dbReference type="Proteomes" id="UP000730618">
    <property type="component" value="Unassembled WGS sequence"/>
</dbReference>
<dbReference type="EMBL" id="CAJVCE010000001">
    <property type="protein sequence ID" value="CAG7617162.1"/>
    <property type="molecule type" value="Genomic_DNA"/>
</dbReference>
<evidence type="ECO:0000313" key="3">
    <source>
        <dbReference type="Proteomes" id="UP000730618"/>
    </source>
</evidence>
<dbReference type="PANTHER" id="PTHR43143">
    <property type="entry name" value="METALLOPHOSPHOESTERASE, CALCINEURIN SUPERFAMILY"/>
    <property type="match status" value="1"/>
</dbReference>
<gene>
    <name evidence="2" type="ORF">PAECIP111802_00373</name>
</gene>
<proteinExistence type="predicted"/>
<protein>
    <recommendedName>
        <fullName evidence="1">Calcineurin-like phosphoesterase domain-containing protein</fullName>
    </recommendedName>
</protein>
<evidence type="ECO:0000259" key="1">
    <source>
        <dbReference type="Pfam" id="PF00149"/>
    </source>
</evidence>
<dbReference type="InterPro" id="IPR051918">
    <property type="entry name" value="STPP_CPPED1"/>
</dbReference>
<accession>A0ABM8VAQ6</accession>
<evidence type="ECO:0000313" key="2">
    <source>
        <dbReference type="EMBL" id="CAG7617162.1"/>
    </source>
</evidence>
<comment type="caution">
    <text evidence="2">The sequence shown here is derived from an EMBL/GenBank/DDBJ whole genome shotgun (WGS) entry which is preliminary data.</text>
</comment>
<keyword evidence="3" id="KW-1185">Reference proteome</keyword>
<dbReference type="RefSeq" id="WP_218096742.1">
    <property type="nucleotide sequence ID" value="NZ_CAJVCE010000001.1"/>
</dbReference>
<name>A0ABM8VAQ6_9BACL</name>
<reference evidence="2 3" key="1">
    <citation type="submission" date="2021-06" db="EMBL/GenBank/DDBJ databases">
        <authorList>
            <person name="Criscuolo A."/>
        </authorList>
    </citation>
    <scope>NUCLEOTIDE SEQUENCE [LARGE SCALE GENOMIC DNA]</scope>
    <source>
        <strain evidence="3">CIP 111802</strain>
    </source>
</reference>
<dbReference type="InterPro" id="IPR004843">
    <property type="entry name" value="Calcineurin-like_PHP"/>
</dbReference>
<dbReference type="Pfam" id="PF00149">
    <property type="entry name" value="Metallophos"/>
    <property type="match status" value="1"/>
</dbReference>
<sequence>MTDTFSIAVIPDTQILSAKHESAFTALTRWIADHAESLDLKMVLHVGDVVNAGETKEEQYRIAQNALNVIHEADIPMLIAIGNHDYDNQVKNDRSSRLFNQYFGKSVYGNKPWFGATFEEGKSENSYAKLNIGGGNFIFVSLEFGPRDEVINWCNEVLRAHSDHEAIIITHSYMYMKGERTKPGNTHNPKIYPGASGANDGEDLWHKSFKHHPNLIAVFSGHHIPHNLSYRIDLGENGNPVFQSFQNWQSAPNGGEGRLRIVKYQPSTKQLCLQVFNPFSGDYETEDGCEMSFRLTAEHIRDEVKFPKITADV</sequence>
<feature type="domain" description="Calcineurin-like phosphoesterase" evidence="1">
    <location>
        <begin position="6"/>
        <end position="222"/>
    </location>
</feature>